<dbReference type="Gene3D" id="3.40.50.2000">
    <property type="entry name" value="Glycogen Phosphorylase B"/>
    <property type="match status" value="2"/>
</dbReference>
<evidence type="ECO:0000256" key="5">
    <source>
        <dbReference type="SAM" id="Phobius"/>
    </source>
</evidence>
<feature type="domain" description="Glycosyltransferase family 28 N-terminal" evidence="6">
    <location>
        <begin position="645"/>
        <end position="689"/>
    </location>
</feature>
<dbReference type="PROSITE" id="PS00018">
    <property type="entry name" value="EF_HAND_1"/>
    <property type="match status" value="1"/>
</dbReference>
<sequence length="1165" mass="128314">METKSGRTFSDVLSRHHRQRIMIREVSMSLGHDVKDQIDVNQDGHVSSQELNTWLQNLVKVQQKTASELPPTRRQLWQLALLAGIPFVGFGFVDNGIMLVCGDVIDTSLGRVLGISTLAAAGLGNLVSDVAGLGLGGYIEASAKHLGLKDPMLSLQQMNTRTVRVVQFVATSVGISIGCLLGMFPLLFMDAEEKEMQEMFDMLSVEHPDGVQFTHLLEKIEDSADVIGTDNVVSIRKHVEHTQADVSAKLSYRDFRSIITHLRGDPDITQLPDKKHFATLFVEEMGNGCAPRGGASSLLASPFETDSLGAESTARRRPAKKLERTCEACGGTTAAADTAAARHLSFEEEQDVYEGKDLTGSLLDDCTAVLMQSFPASNHQVSFFLRCFTRNEAAEALVESKRAKNAAHATRICARLLRRGIMRPVHGSGNLYFFVTADQNDVSSVEAREHFLNEFIKREDECTSTSNGSNSSAEAEFETQSQAGSHGLRLLVMRAASAPISLRGWRESHYFVRVRFQHGGLLEERITTPRVSDKDGDEPGRVNWMEFVNLGFAPSPETNVEISLLIQHRRVDDEELGSVHAKLRDLLGGRPVELLLANRDSNCIVKRGGRFGQVTVLHVVLEQSSVPRSWDSLRPKDLQSFDRHVLMITRGTRGDVQPFVAVARTLANSFNWLVTICTELRFKTFVENNARGLDKGRIQFRVAGGDTQKRVDGKLAKWALHLDSSLMQHLMMAYSEAEFFDSEPTIYHWAKTLRPNLLIFGFTLAHVAMNVSSALGIPLMGLILQPTCIPSKEYPPLHGGAGHRLANHVRHVALTSLKVILETNPLTGDLNTMRNTRGLPSIGGLILDIFQGNAWMHLQERQVPLIVPINPVAFGGKPRDWGPQSVLTNYVFLRDPEQELDEPLDQFIEDACARGERLVVLAFSSMPIEPCLILSIAKNLVEACVPPVSVVALTGKREGEAAAWHGKQPDEAEQEHVRTKRLFVAKSAPFGKLFPRMHAIVTHGGLGATGEALIAGVPVIVTGVLLFDQRFWGRRCHMLGVGPAPLHISSFASKCTDLVNRAVAPESDWAKNAKRKRQQIVQSLEADPTGTELSAACVHAMSRIAPVFQHGKLKYDFYKRVPSAHSCASSTPIGNTLTTWVGLFHKAVHWTVFVATVAKSKTLGL</sequence>
<dbReference type="EMBL" id="CAXAMM010000139">
    <property type="protein sequence ID" value="CAK8986148.1"/>
    <property type="molecule type" value="Genomic_DNA"/>
</dbReference>
<keyword evidence="8" id="KW-1185">Reference proteome</keyword>
<dbReference type="InterPro" id="IPR019537">
    <property type="entry name" value="TMEM65"/>
</dbReference>
<evidence type="ECO:0000256" key="4">
    <source>
        <dbReference type="ARBA" id="ARBA00023136"/>
    </source>
</evidence>
<keyword evidence="3 5" id="KW-1133">Transmembrane helix</keyword>
<feature type="transmembrane region" description="Helical" evidence="5">
    <location>
        <begin position="76"/>
        <end position="93"/>
    </location>
</feature>
<organism evidence="7 8">
    <name type="scientific">Durusdinium trenchii</name>
    <dbReference type="NCBI Taxonomy" id="1381693"/>
    <lineage>
        <taxon>Eukaryota</taxon>
        <taxon>Sar</taxon>
        <taxon>Alveolata</taxon>
        <taxon>Dinophyceae</taxon>
        <taxon>Suessiales</taxon>
        <taxon>Symbiodiniaceae</taxon>
        <taxon>Durusdinium</taxon>
    </lineage>
</organism>
<evidence type="ECO:0000256" key="1">
    <source>
        <dbReference type="ARBA" id="ARBA00004141"/>
    </source>
</evidence>
<dbReference type="PANTHER" id="PTHR21706">
    <property type="entry name" value="TRANSMEMBRANE PROTEIN 65"/>
    <property type="match status" value="1"/>
</dbReference>
<reference evidence="7 8" key="1">
    <citation type="submission" date="2024-02" db="EMBL/GenBank/DDBJ databases">
        <authorList>
            <person name="Chen Y."/>
            <person name="Shah S."/>
            <person name="Dougan E. K."/>
            <person name="Thang M."/>
            <person name="Chan C."/>
        </authorList>
    </citation>
    <scope>NUCLEOTIDE SEQUENCE [LARGE SCALE GENOMIC DNA]</scope>
</reference>
<dbReference type="PANTHER" id="PTHR21706:SF15">
    <property type="entry name" value="TRANSMEMBRANE PROTEIN 65"/>
    <property type="match status" value="1"/>
</dbReference>
<accession>A0ABP0H8M0</accession>
<evidence type="ECO:0000256" key="2">
    <source>
        <dbReference type="ARBA" id="ARBA00022692"/>
    </source>
</evidence>
<protein>
    <submittedName>
        <fullName evidence="7">Transmembrane protein 65</fullName>
    </submittedName>
</protein>
<evidence type="ECO:0000256" key="3">
    <source>
        <dbReference type="ARBA" id="ARBA00022989"/>
    </source>
</evidence>
<dbReference type="SUPFAM" id="SSF53756">
    <property type="entry name" value="UDP-Glycosyltransferase/glycogen phosphorylase"/>
    <property type="match status" value="1"/>
</dbReference>
<name>A0ABP0H8M0_9DINO</name>
<comment type="subcellular location">
    <subcellularLocation>
        <location evidence="1">Membrane</location>
        <topology evidence="1">Multi-pass membrane protein</topology>
    </subcellularLocation>
</comment>
<dbReference type="InterPro" id="IPR004276">
    <property type="entry name" value="GlycoTrans_28_N"/>
</dbReference>
<dbReference type="Proteomes" id="UP001642464">
    <property type="component" value="Unassembled WGS sequence"/>
</dbReference>
<evidence type="ECO:0000313" key="8">
    <source>
        <dbReference type="Proteomes" id="UP001642464"/>
    </source>
</evidence>
<dbReference type="Pfam" id="PF10507">
    <property type="entry name" value="TMEM65"/>
    <property type="match status" value="1"/>
</dbReference>
<dbReference type="InterPro" id="IPR018247">
    <property type="entry name" value="EF_Hand_1_Ca_BS"/>
</dbReference>
<keyword evidence="2 5" id="KW-0812">Transmembrane</keyword>
<gene>
    <name evidence="7" type="ORF">SCF082_LOCUS431</name>
</gene>
<dbReference type="Pfam" id="PF03033">
    <property type="entry name" value="Glyco_transf_28"/>
    <property type="match status" value="1"/>
</dbReference>
<evidence type="ECO:0000313" key="7">
    <source>
        <dbReference type="EMBL" id="CAK8986148.1"/>
    </source>
</evidence>
<keyword evidence="4 5" id="KW-0472">Membrane</keyword>
<evidence type="ECO:0000259" key="6">
    <source>
        <dbReference type="Pfam" id="PF03033"/>
    </source>
</evidence>
<feature type="transmembrane region" description="Helical" evidence="5">
    <location>
        <begin position="165"/>
        <end position="189"/>
    </location>
</feature>
<comment type="caution">
    <text evidence="7">The sequence shown here is derived from an EMBL/GenBank/DDBJ whole genome shotgun (WGS) entry which is preliminary data.</text>
</comment>
<proteinExistence type="predicted"/>